<keyword evidence="3" id="KW-1185">Reference proteome</keyword>
<dbReference type="OrthoDB" id="9794382at2"/>
<dbReference type="Proteomes" id="UP000001349">
    <property type="component" value="Chromosome"/>
</dbReference>
<evidence type="ECO:0000259" key="1">
    <source>
        <dbReference type="PROSITE" id="PS50851"/>
    </source>
</evidence>
<dbReference type="Gene3D" id="2.30.30.40">
    <property type="entry name" value="SH3 Domains"/>
    <property type="match status" value="1"/>
</dbReference>
<evidence type="ECO:0000313" key="3">
    <source>
        <dbReference type="Proteomes" id="UP000001349"/>
    </source>
</evidence>
<dbReference type="InterPro" id="IPR002545">
    <property type="entry name" value="CheW-lke_dom"/>
</dbReference>
<dbReference type="PANTHER" id="PTHR22617">
    <property type="entry name" value="CHEMOTAXIS SENSOR HISTIDINE KINASE-RELATED"/>
    <property type="match status" value="1"/>
</dbReference>
<protein>
    <submittedName>
        <fullName evidence="2">CheW protein</fullName>
    </submittedName>
</protein>
<dbReference type="Gene3D" id="2.40.50.180">
    <property type="entry name" value="CheA-289, Domain 4"/>
    <property type="match status" value="1"/>
</dbReference>
<dbReference type="HOGENOM" id="CLU_048995_3_1_9"/>
<dbReference type="KEGG" id="cce:Ccel_2099"/>
<dbReference type="STRING" id="394503.Ccel_2099"/>
<sequence length="139" mass="15751">MSTQLVLFKVNNEIFAISINNVNIIERITDIYKVPDTPEYIDGLINLRGKVHTVFNLRKKFGYSPKESDDNTRIIILNHQSNVGLLVDEVMEIFSAEDSEVKPAPELISGISGKFFSGVIERDGRIVLILDLEKLFEVK</sequence>
<proteinExistence type="predicted"/>
<organism evidence="2 3">
    <name type="scientific">Ruminiclostridium cellulolyticum (strain ATCC 35319 / DSM 5812 / JCM 6584 / H10)</name>
    <name type="common">Clostridium cellulolyticum</name>
    <dbReference type="NCBI Taxonomy" id="394503"/>
    <lineage>
        <taxon>Bacteria</taxon>
        <taxon>Bacillati</taxon>
        <taxon>Bacillota</taxon>
        <taxon>Clostridia</taxon>
        <taxon>Eubacteriales</taxon>
        <taxon>Oscillospiraceae</taxon>
        <taxon>Ruminiclostridium</taxon>
    </lineage>
</organism>
<dbReference type="eggNOG" id="COG0835">
    <property type="taxonomic scope" value="Bacteria"/>
</dbReference>
<dbReference type="InterPro" id="IPR036061">
    <property type="entry name" value="CheW-like_dom_sf"/>
</dbReference>
<dbReference type="GO" id="GO:0006935">
    <property type="term" value="P:chemotaxis"/>
    <property type="evidence" value="ECO:0007669"/>
    <property type="project" value="InterPro"/>
</dbReference>
<accession>B8I411</accession>
<name>B8I411_RUMCH</name>
<feature type="domain" description="CheW-like" evidence="1">
    <location>
        <begin position="2"/>
        <end position="139"/>
    </location>
</feature>
<dbReference type="SUPFAM" id="SSF50341">
    <property type="entry name" value="CheW-like"/>
    <property type="match status" value="1"/>
</dbReference>
<dbReference type="SMART" id="SM00260">
    <property type="entry name" value="CheW"/>
    <property type="match status" value="1"/>
</dbReference>
<dbReference type="GO" id="GO:0005829">
    <property type="term" value="C:cytosol"/>
    <property type="evidence" value="ECO:0007669"/>
    <property type="project" value="TreeGrafter"/>
</dbReference>
<dbReference type="InterPro" id="IPR039315">
    <property type="entry name" value="CheW"/>
</dbReference>
<dbReference type="Pfam" id="PF01584">
    <property type="entry name" value="CheW"/>
    <property type="match status" value="1"/>
</dbReference>
<dbReference type="AlphaFoldDB" id="B8I411"/>
<dbReference type="PROSITE" id="PS50851">
    <property type="entry name" value="CHEW"/>
    <property type="match status" value="1"/>
</dbReference>
<evidence type="ECO:0000313" key="2">
    <source>
        <dbReference type="EMBL" id="ACL76444.1"/>
    </source>
</evidence>
<gene>
    <name evidence="2" type="ordered locus">Ccel_2099</name>
</gene>
<dbReference type="EMBL" id="CP001348">
    <property type="protein sequence ID" value="ACL76444.1"/>
    <property type="molecule type" value="Genomic_DNA"/>
</dbReference>
<dbReference type="GO" id="GO:0007165">
    <property type="term" value="P:signal transduction"/>
    <property type="evidence" value="ECO:0007669"/>
    <property type="project" value="InterPro"/>
</dbReference>
<dbReference type="RefSeq" id="WP_015925545.1">
    <property type="nucleotide sequence ID" value="NC_011898.1"/>
</dbReference>
<reference evidence="2 3" key="1">
    <citation type="submission" date="2009-01" db="EMBL/GenBank/DDBJ databases">
        <title>Complete sequence of Clostridium cellulolyticum H10.</title>
        <authorList>
            <consortium name="US DOE Joint Genome Institute"/>
            <person name="Lucas S."/>
            <person name="Copeland A."/>
            <person name="Lapidus A."/>
            <person name="Glavina del Rio T."/>
            <person name="Dalin E."/>
            <person name="Tice H."/>
            <person name="Bruce D."/>
            <person name="Goodwin L."/>
            <person name="Pitluck S."/>
            <person name="Chertkov O."/>
            <person name="Saunders E."/>
            <person name="Brettin T."/>
            <person name="Detter J.C."/>
            <person name="Han C."/>
            <person name="Larimer F."/>
            <person name="Land M."/>
            <person name="Hauser L."/>
            <person name="Kyrpides N."/>
            <person name="Ivanova N."/>
            <person name="Zhou J."/>
            <person name="Richardson P."/>
        </authorList>
    </citation>
    <scope>NUCLEOTIDE SEQUENCE [LARGE SCALE GENOMIC DNA]</scope>
    <source>
        <strain evidence="3">ATCC 35319 / DSM 5812 / JCM 6584 / H10</strain>
    </source>
</reference>
<dbReference type="PANTHER" id="PTHR22617:SF23">
    <property type="entry name" value="CHEMOTAXIS PROTEIN CHEW"/>
    <property type="match status" value="1"/>
</dbReference>